<dbReference type="EMBL" id="ABLD01000012">
    <property type="protein sequence ID" value="EDT09189.1"/>
    <property type="molecule type" value="Genomic_DNA"/>
</dbReference>
<keyword evidence="3" id="KW-1185">Reference proteome</keyword>
<reference evidence="2 3" key="1">
    <citation type="submission" date="2008-03" db="EMBL/GenBank/DDBJ databases">
        <title>Sequencing of the draft genome and assembly of Burkholderia graminis C4D1M.</title>
        <authorList>
            <consortium name="US DOE Joint Genome Institute (JGI-PGF)"/>
            <person name="Copeland A."/>
            <person name="Lucas S."/>
            <person name="Lapidus A."/>
            <person name="Glavina del Rio T."/>
            <person name="Dalin E."/>
            <person name="Tice H."/>
            <person name="Bruce D."/>
            <person name="Goodwin L."/>
            <person name="Pitluck S."/>
            <person name="Larimer F."/>
            <person name="Land M.L."/>
            <person name="Hauser L."/>
            <person name="Tiedje J."/>
            <person name="Richardson P."/>
        </authorList>
    </citation>
    <scope>NUCLEOTIDE SEQUENCE [LARGE SCALE GENOMIC DNA]</scope>
    <source>
        <strain evidence="3">ATCC 700544 / DSM 17151 / LMG 18924 / NCIMB 13744 / C4D1M</strain>
    </source>
</reference>
<evidence type="ECO:0000313" key="2">
    <source>
        <dbReference type="EMBL" id="EDT09189.1"/>
    </source>
</evidence>
<gene>
    <name evidence="2" type="ORF">BgramDRAFT_3911</name>
</gene>
<organism evidence="2 3">
    <name type="scientific">Paraburkholderia graminis (strain ATCC 700544 / DSM 17151 / LMG 18924 / NCIMB 13744 / C4D1M)</name>
    <dbReference type="NCBI Taxonomy" id="396598"/>
    <lineage>
        <taxon>Bacteria</taxon>
        <taxon>Pseudomonadati</taxon>
        <taxon>Pseudomonadota</taxon>
        <taxon>Betaproteobacteria</taxon>
        <taxon>Burkholderiales</taxon>
        <taxon>Burkholderiaceae</taxon>
        <taxon>Paraburkholderia</taxon>
    </lineage>
</organism>
<comment type="caution">
    <text evidence="2">The sequence shown here is derived from an EMBL/GenBank/DDBJ whole genome shotgun (WGS) entry which is preliminary data.</text>
</comment>
<evidence type="ECO:0000313" key="3">
    <source>
        <dbReference type="Proteomes" id="UP000005045"/>
    </source>
</evidence>
<accession>B1G3H4</accession>
<dbReference type="Proteomes" id="UP000005045">
    <property type="component" value="Unassembled WGS sequence"/>
</dbReference>
<protein>
    <submittedName>
        <fullName evidence="2">Uncharacterized protein</fullName>
    </submittedName>
</protein>
<name>B1G3H4_PARG4</name>
<dbReference type="AlphaFoldDB" id="B1G3H4"/>
<evidence type="ECO:0000256" key="1">
    <source>
        <dbReference type="SAM" id="MobiDB-lite"/>
    </source>
</evidence>
<feature type="region of interest" description="Disordered" evidence="1">
    <location>
        <begin position="1"/>
        <end position="29"/>
    </location>
</feature>
<proteinExistence type="predicted"/>
<sequence length="57" mass="6063">MPEAGGQCATKRKPVQAPPAKPCEQPSKARSTGIVKAISLDDPNVLDYSFSCCASRR</sequence>